<dbReference type="PANTHER" id="PTHR43252:SF2">
    <property type="entry name" value="TRANSCRIPTION REGULATOR, PADR-LIKE FAMILY"/>
    <property type="match status" value="1"/>
</dbReference>
<gene>
    <name evidence="2" type="ORF">GCM10009765_50160</name>
</gene>
<proteinExistence type="predicted"/>
<feature type="domain" description="Transcription regulator PadR N-terminal" evidence="1">
    <location>
        <begin position="16"/>
        <end position="91"/>
    </location>
</feature>
<evidence type="ECO:0000313" key="3">
    <source>
        <dbReference type="Proteomes" id="UP001500618"/>
    </source>
</evidence>
<dbReference type="InterPro" id="IPR036390">
    <property type="entry name" value="WH_DNA-bd_sf"/>
</dbReference>
<sequence length="203" mass="22751">MAELRRSDRDLVALTVLALLMTGPKHTYEMHRMMIDTHKTFVTGLPRSMYHAVERLLKDNFIDAVDTLKDGPRPERTVYALTDAGRAELSEREERLLRTPDADSTLLVAALSYLGCLSVDQARAALTARVETLDRQVAAATATLTDVGPQLHRLLLLELEYDLARETAEARWVGQLIADLADGTLDWPADPRELIKEMPFPKT</sequence>
<reference evidence="2 3" key="1">
    <citation type="journal article" date="2019" name="Int. J. Syst. Evol. Microbiol.">
        <title>The Global Catalogue of Microorganisms (GCM) 10K type strain sequencing project: providing services to taxonomists for standard genome sequencing and annotation.</title>
        <authorList>
            <consortium name="The Broad Institute Genomics Platform"/>
            <consortium name="The Broad Institute Genome Sequencing Center for Infectious Disease"/>
            <person name="Wu L."/>
            <person name="Ma J."/>
        </authorList>
    </citation>
    <scope>NUCLEOTIDE SEQUENCE [LARGE SCALE GENOMIC DNA]</scope>
    <source>
        <strain evidence="2 3">JCM 14718</strain>
    </source>
</reference>
<organism evidence="2 3">
    <name type="scientific">Fodinicola feengrottensis</name>
    <dbReference type="NCBI Taxonomy" id="435914"/>
    <lineage>
        <taxon>Bacteria</taxon>
        <taxon>Bacillati</taxon>
        <taxon>Actinomycetota</taxon>
        <taxon>Actinomycetes</taxon>
        <taxon>Mycobacteriales</taxon>
        <taxon>Fodinicola</taxon>
    </lineage>
</organism>
<dbReference type="RefSeq" id="WP_344312927.1">
    <property type="nucleotide sequence ID" value="NZ_BAAANY010000020.1"/>
</dbReference>
<dbReference type="Gene3D" id="1.10.10.10">
    <property type="entry name" value="Winged helix-like DNA-binding domain superfamily/Winged helix DNA-binding domain"/>
    <property type="match status" value="1"/>
</dbReference>
<name>A0ABN2HWZ5_9ACTN</name>
<dbReference type="Proteomes" id="UP001500618">
    <property type="component" value="Unassembled WGS sequence"/>
</dbReference>
<dbReference type="InterPro" id="IPR036388">
    <property type="entry name" value="WH-like_DNA-bd_sf"/>
</dbReference>
<comment type="caution">
    <text evidence="2">The sequence shown here is derived from an EMBL/GenBank/DDBJ whole genome shotgun (WGS) entry which is preliminary data.</text>
</comment>
<dbReference type="PANTHER" id="PTHR43252">
    <property type="entry name" value="TRANSCRIPTIONAL REGULATOR YQJI"/>
    <property type="match status" value="1"/>
</dbReference>
<accession>A0ABN2HWZ5</accession>
<dbReference type="InterPro" id="IPR005149">
    <property type="entry name" value="Tscrpt_reg_PadR_N"/>
</dbReference>
<evidence type="ECO:0000259" key="1">
    <source>
        <dbReference type="Pfam" id="PF03551"/>
    </source>
</evidence>
<protein>
    <submittedName>
        <fullName evidence="2">PadR family transcriptional regulator</fullName>
    </submittedName>
</protein>
<dbReference type="SUPFAM" id="SSF46785">
    <property type="entry name" value="Winged helix' DNA-binding domain"/>
    <property type="match status" value="1"/>
</dbReference>
<dbReference type="Pfam" id="PF03551">
    <property type="entry name" value="PadR"/>
    <property type="match status" value="1"/>
</dbReference>
<keyword evidence="3" id="KW-1185">Reference proteome</keyword>
<dbReference type="EMBL" id="BAAANY010000020">
    <property type="protein sequence ID" value="GAA1694884.1"/>
    <property type="molecule type" value="Genomic_DNA"/>
</dbReference>
<evidence type="ECO:0000313" key="2">
    <source>
        <dbReference type="EMBL" id="GAA1694884.1"/>
    </source>
</evidence>